<evidence type="ECO:0000256" key="6">
    <source>
        <dbReference type="ARBA" id="ARBA00037066"/>
    </source>
</evidence>
<evidence type="ECO:0000256" key="1">
    <source>
        <dbReference type="ARBA" id="ARBA00022448"/>
    </source>
</evidence>
<dbReference type="GO" id="GO:0016887">
    <property type="term" value="F:ATP hydrolysis activity"/>
    <property type="evidence" value="ECO:0007669"/>
    <property type="project" value="InterPro"/>
</dbReference>
<evidence type="ECO:0000256" key="4">
    <source>
        <dbReference type="ARBA" id="ARBA00022840"/>
    </source>
</evidence>
<dbReference type="SMART" id="SM00382">
    <property type="entry name" value="AAA"/>
    <property type="match status" value="1"/>
</dbReference>
<keyword evidence="1" id="KW-0813">Transport</keyword>
<evidence type="ECO:0000256" key="5">
    <source>
        <dbReference type="ARBA" id="ARBA00022967"/>
    </source>
</evidence>
<organism evidence="8 9">
    <name type="scientific">Azospira inquinata</name>
    <dbReference type="NCBI Taxonomy" id="2785627"/>
    <lineage>
        <taxon>Bacteria</taxon>
        <taxon>Pseudomonadati</taxon>
        <taxon>Pseudomonadota</taxon>
        <taxon>Betaproteobacteria</taxon>
        <taxon>Rhodocyclales</taxon>
        <taxon>Rhodocyclaceae</taxon>
        <taxon>Azospira</taxon>
    </lineage>
</organism>
<gene>
    <name evidence="8" type="ORF">Azoinq_08235</name>
</gene>
<keyword evidence="3" id="KW-0547">Nucleotide-binding</keyword>
<protein>
    <submittedName>
        <fullName evidence="8">ABC transporter ATP-binding protein</fullName>
    </submittedName>
</protein>
<sequence>MSAVSTSSPVLPLLQVRDLAVSVGGHRVCQGLGFDLLPGERLAILGRNGAGKSTLLSTLAGLRAPGAGQVLLEGCPYGDWGPRQAALRRGWLAQSQGDAFSSTVLEGALAGRHPHLGRWDWESEQDRALAQAALAAVGLAGLEQRQSATLSGGERQRLGIATLLTQAPHLYLLDEPLAYLDLNHQVAMLELFSAQAREGAGLVLVLHDPAMAARYCDRVLLLYGDGEAEVGPADQLLTGERLTRLYGHPLERAEVHGHVVFIPA</sequence>
<dbReference type="Pfam" id="PF00005">
    <property type="entry name" value="ABC_tran"/>
    <property type="match status" value="1"/>
</dbReference>
<keyword evidence="4 8" id="KW-0067">ATP-binding</keyword>
<dbReference type="AlphaFoldDB" id="A0A975XTM2"/>
<dbReference type="RefSeq" id="WP_216130133.1">
    <property type="nucleotide sequence ID" value="NZ_CP064782.1"/>
</dbReference>
<keyword evidence="9" id="KW-1185">Reference proteome</keyword>
<evidence type="ECO:0000313" key="8">
    <source>
        <dbReference type="EMBL" id="QWT47865.1"/>
    </source>
</evidence>
<dbReference type="InterPro" id="IPR003439">
    <property type="entry name" value="ABC_transporter-like_ATP-bd"/>
</dbReference>
<dbReference type="Proteomes" id="UP000683428">
    <property type="component" value="Chromosome"/>
</dbReference>
<dbReference type="KEGG" id="aiq:Azoinq_08235"/>
<evidence type="ECO:0000313" key="9">
    <source>
        <dbReference type="Proteomes" id="UP000683428"/>
    </source>
</evidence>
<dbReference type="GO" id="GO:0005524">
    <property type="term" value="F:ATP binding"/>
    <property type="evidence" value="ECO:0007669"/>
    <property type="project" value="UniProtKB-KW"/>
</dbReference>
<dbReference type="InterPro" id="IPR017871">
    <property type="entry name" value="ABC_transporter-like_CS"/>
</dbReference>
<dbReference type="InterPro" id="IPR003593">
    <property type="entry name" value="AAA+_ATPase"/>
</dbReference>
<name>A0A975XTM2_9RHOO</name>
<keyword evidence="2" id="KW-0472">Membrane</keyword>
<keyword evidence="5" id="KW-1278">Translocase</keyword>
<comment type="function">
    <text evidence="6">Part of the ABC transporter complex HmuTUV involved in hemin import. Responsible for energy coupling to the transport system.</text>
</comment>
<dbReference type="PROSITE" id="PS00211">
    <property type="entry name" value="ABC_TRANSPORTER_1"/>
    <property type="match status" value="1"/>
</dbReference>
<accession>A0A975XTM2</accession>
<dbReference type="PROSITE" id="PS50893">
    <property type="entry name" value="ABC_TRANSPORTER_2"/>
    <property type="match status" value="1"/>
</dbReference>
<dbReference type="CDD" id="cd03214">
    <property type="entry name" value="ABC_Iron-Siderophores_B12_Hemin"/>
    <property type="match status" value="1"/>
</dbReference>
<evidence type="ECO:0000256" key="3">
    <source>
        <dbReference type="ARBA" id="ARBA00022741"/>
    </source>
</evidence>
<dbReference type="PANTHER" id="PTHR42794">
    <property type="entry name" value="HEMIN IMPORT ATP-BINDING PROTEIN HMUV"/>
    <property type="match status" value="1"/>
</dbReference>
<reference evidence="8" key="1">
    <citation type="submission" date="2020-11" db="EMBL/GenBank/DDBJ databases">
        <title>Azospira inquinata sp. nov.</title>
        <authorList>
            <person name="Moe W.M."/>
            <person name="Mikes M.C."/>
        </authorList>
    </citation>
    <scope>NUCLEOTIDE SEQUENCE</scope>
    <source>
        <strain evidence="8">Azo-3</strain>
    </source>
</reference>
<feature type="domain" description="ABC transporter" evidence="7">
    <location>
        <begin position="14"/>
        <end position="249"/>
    </location>
</feature>
<proteinExistence type="predicted"/>
<evidence type="ECO:0000259" key="7">
    <source>
        <dbReference type="PROSITE" id="PS50893"/>
    </source>
</evidence>
<evidence type="ECO:0000256" key="2">
    <source>
        <dbReference type="ARBA" id="ARBA00022475"/>
    </source>
</evidence>
<dbReference type="EMBL" id="CP064782">
    <property type="protein sequence ID" value="QWT47865.1"/>
    <property type="molecule type" value="Genomic_DNA"/>
</dbReference>
<keyword evidence="2" id="KW-1003">Cell membrane</keyword>
<dbReference type="PANTHER" id="PTHR42794:SF1">
    <property type="entry name" value="HEMIN IMPORT ATP-BINDING PROTEIN HMUV"/>
    <property type="match status" value="1"/>
</dbReference>